<name>A0AA49GLF0_9BACT</name>
<dbReference type="GO" id="GO:0016746">
    <property type="term" value="F:acyltransferase activity"/>
    <property type="evidence" value="ECO:0007669"/>
    <property type="project" value="UniProtKB-KW"/>
</dbReference>
<dbReference type="InterPro" id="IPR018357">
    <property type="entry name" value="Hexapep_transf_CS"/>
</dbReference>
<accession>A0AA49GLF0</accession>
<dbReference type="EMBL" id="CP120682">
    <property type="protein sequence ID" value="WKN36982.1"/>
    <property type="molecule type" value="Genomic_DNA"/>
</dbReference>
<evidence type="ECO:0000256" key="2">
    <source>
        <dbReference type="ARBA" id="ARBA00022679"/>
    </source>
</evidence>
<reference evidence="6" key="2">
    <citation type="journal article" date="2024" name="Antonie Van Leeuwenhoek">
        <title>Roseihalotalea indica gen. nov., sp. nov., a halophilic Bacteroidetes from mesopelagic Southwest Indian Ocean with higher carbohydrate metabolic potential.</title>
        <authorList>
            <person name="Chen B."/>
            <person name="Zhang M."/>
            <person name="Lin D."/>
            <person name="Ye J."/>
            <person name="Tang K."/>
        </authorList>
    </citation>
    <scope>NUCLEOTIDE SEQUENCE</scope>
    <source>
        <strain evidence="6">TK19036</strain>
    </source>
</reference>
<evidence type="ECO:0000259" key="5">
    <source>
        <dbReference type="Pfam" id="PF25087"/>
    </source>
</evidence>
<evidence type="ECO:0000256" key="3">
    <source>
        <dbReference type="ARBA" id="ARBA00022737"/>
    </source>
</evidence>
<dbReference type="AlphaFoldDB" id="A0AA49GLF0"/>
<protein>
    <recommendedName>
        <fullName evidence="5">Mannose-1-phosphate guanyltransferase C-terminal domain-containing protein</fullName>
    </recommendedName>
</protein>
<keyword evidence="2" id="KW-0808">Transferase</keyword>
<reference evidence="6" key="1">
    <citation type="journal article" date="2023" name="Comput. Struct. Biotechnol. J.">
        <title>Discovery of a novel marine Bacteroidetes with a rich repertoire of carbohydrate-active enzymes.</title>
        <authorList>
            <person name="Chen B."/>
            <person name="Liu G."/>
            <person name="Chen Q."/>
            <person name="Wang H."/>
            <person name="Liu L."/>
            <person name="Tang K."/>
        </authorList>
    </citation>
    <scope>NUCLEOTIDE SEQUENCE</scope>
    <source>
        <strain evidence="6">TK19036</strain>
    </source>
</reference>
<proteinExistence type="inferred from homology"/>
<sequence>MKPIIIFGKGKITDVIQYYMREESNWPVAAFTVDREFISAGDEKFNGLPLASFDEVADKYPPQDYDMFIAVGYQDMNGLRKRKVEEAKSKGYKLVSYVHPHSSIPKDLVFGSNCFIMNNVCIHPRVKLGDDVFVWSGSMIGHHSTVGSHTWLTSSANVGGNVNIGESCFLAMNVTVSHSVSIGNEVFLGSNTLITKNLADQQVVIAENHKPFRLNSYQFLKMSGFSNL</sequence>
<dbReference type="CDD" id="cd03360">
    <property type="entry name" value="LbH_AT_putative"/>
    <property type="match status" value="1"/>
</dbReference>
<organism evidence="6">
    <name type="scientific">Roseihalotalea indica</name>
    <dbReference type="NCBI Taxonomy" id="2867963"/>
    <lineage>
        <taxon>Bacteria</taxon>
        <taxon>Pseudomonadati</taxon>
        <taxon>Bacteroidota</taxon>
        <taxon>Cytophagia</taxon>
        <taxon>Cytophagales</taxon>
        <taxon>Catalimonadaceae</taxon>
        <taxon>Roseihalotalea</taxon>
    </lineage>
</organism>
<feature type="binding site" evidence="4">
    <location>
        <position position="72"/>
    </location>
    <ligand>
        <name>substrate</name>
    </ligand>
</feature>
<dbReference type="InterPro" id="IPR056729">
    <property type="entry name" value="GMPPB_C"/>
</dbReference>
<evidence type="ECO:0000256" key="1">
    <source>
        <dbReference type="ARBA" id="ARBA00007274"/>
    </source>
</evidence>
<evidence type="ECO:0000256" key="4">
    <source>
        <dbReference type="PIRSR" id="PIRSR620019-2"/>
    </source>
</evidence>
<evidence type="ECO:0000313" key="6">
    <source>
        <dbReference type="EMBL" id="WKN36982.1"/>
    </source>
</evidence>
<dbReference type="InterPro" id="IPR050179">
    <property type="entry name" value="Trans_hexapeptide_repeat"/>
</dbReference>
<keyword evidence="3" id="KW-0677">Repeat</keyword>
<dbReference type="Pfam" id="PF25087">
    <property type="entry name" value="GMPPB_C"/>
    <property type="match status" value="1"/>
</dbReference>
<gene>
    <name evidence="6" type="ORF">K4G66_31945</name>
</gene>
<dbReference type="Gene3D" id="3.40.50.20">
    <property type="match status" value="1"/>
</dbReference>
<dbReference type="SUPFAM" id="SSF51161">
    <property type="entry name" value="Trimeric LpxA-like enzymes"/>
    <property type="match status" value="1"/>
</dbReference>
<feature type="domain" description="Mannose-1-phosphate guanyltransferase C-terminal" evidence="5">
    <location>
        <begin position="97"/>
        <end position="201"/>
    </location>
</feature>
<dbReference type="InterPro" id="IPR011004">
    <property type="entry name" value="Trimer_LpxA-like_sf"/>
</dbReference>
<dbReference type="Gene3D" id="2.160.10.10">
    <property type="entry name" value="Hexapeptide repeat proteins"/>
    <property type="match status" value="1"/>
</dbReference>
<comment type="similarity">
    <text evidence="1">Belongs to the transferase hexapeptide repeat family.</text>
</comment>
<dbReference type="PANTHER" id="PTHR43300">
    <property type="entry name" value="ACETYLTRANSFERASE"/>
    <property type="match status" value="1"/>
</dbReference>
<dbReference type="InterPro" id="IPR020019">
    <property type="entry name" value="AcTrfase_PglD-like"/>
</dbReference>
<dbReference type="PROSITE" id="PS00101">
    <property type="entry name" value="HEXAPEP_TRANSFERASES"/>
    <property type="match status" value="1"/>
</dbReference>